<dbReference type="STRING" id="592050.SAMN05421875_11758"/>
<dbReference type="GO" id="GO:0032131">
    <property type="term" value="F:alkylated DNA binding"/>
    <property type="evidence" value="ECO:0007669"/>
    <property type="project" value="TreeGrafter"/>
</dbReference>
<keyword evidence="5" id="KW-0227">DNA damage</keyword>
<dbReference type="Gene3D" id="3.40.10.10">
    <property type="entry name" value="DNA Methylphosphotriester Repair Domain"/>
    <property type="match status" value="1"/>
</dbReference>
<dbReference type="InterPro" id="IPR035451">
    <property type="entry name" value="Ada-like_dom_sf"/>
</dbReference>
<gene>
    <name evidence="11" type="ORF">SAMN05421875_11758</name>
</gene>
<evidence type="ECO:0000313" key="12">
    <source>
        <dbReference type="Proteomes" id="UP000199002"/>
    </source>
</evidence>
<dbReference type="InterPro" id="IPR011257">
    <property type="entry name" value="DNA_glycosylase"/>
</dbReference>
<dbReference type="GO" id="GO:0003700">
    <property type="term" value="F:DNA-binding transcription factor activity"/>
    <property type="evidence" value="ECO:0007669"/>
    <property type="project" value="InterPro"/>
</dbReference>
<dbReference type="GO" id="GO:0043565">
    <property type="term" value="F:sequence-specific DNA binding"/>
    <property type="evidence" value="ECO:0007669"/>
    <property type="project" value="InterPro"/>
</dbReference>
<dbReference type="InterPro" id="IPR051912">
    <property type="entry name" value="Alkylbase_DNA_Glycosylase/TA"/>
</dbReference>
<dbReference type="SMART" id="SM01009">
    <property type="entry name" value="AlkA_N"/>
    <property type="match status" value="1"/>
</dbReference>
<dbReference type="SUPFAM" id="SSF46689">
    <property type="entry name" value="Homeodomain-like"/>
    <property type="match status" value="2"/>
</dbReference>
<evidence type="ECO:0000259" key="10">
    <source>
        <dbReference type="PROSITE" id="PS01124"/>
    </source>
</evidence>
<keyword evidence="7" id="KW-0010">Activator</keyword>
<dbReference type="EMBL" id="FNQJ01000017">
    <property type="protein sequence ID" value="SEA55817.1"/>
    <property type="molecule type" value="Genomic_DNA"/>
</dbReference>
<dbReference type="SUPFAM" id="SSF48150">
    <property type="entry name" value="DNA-glycosylase"/>
    <property type="match status" value="1"/>
</dbReference>
<dbReference type="Pfam" id="PF00730">
    <property type="entry name" value="HhH-GPD"/>
    <property type="match status" value="1"/>
</dbReference>
<dbReference type="GO" id="GO:0008725">
    <property type="term" value="F:DNA-3-methyladenine glycosylase activity"/>
    <property type="evidence" value="ECO:0007669"/>
    <property type="project" value="TreeGrafter"/>
</dbReference>
<dbReference type="SUPFAM" id="SSF55945">
    <property type="entry name" value="TATA-box binding protein-like"/>
    <property type="match status" value="1"/>
</dbReference>
<keyword evidence="6" id="KW-0805">Transcription regulation</keyword>
<evidence type="ECO:0000256" key="9">
    <source>
        <dbReference type="ARBA" id="ARBA00023204"/>
    </source>
</evidence>
<dbReference type="Pfam" id="PF02805">
    <property type="entry name" value="Ada_Zn_binding"/>
    <property type="match status" value="1"/>
</dbReference>
<dbReference type="GO" id="GO:0032259">
    <property type="term" value="P:methylation"/>
    <property type="evidence" value="ECO:0007669"/>
    <property type="project" value="UniProtKB-KW"/>
</dbReference>
<dbReference type="InterPro" id="IPR003265">
    <property type="entry name" value="HhH-GPD_domain"/>
</dbReference>
<dbReference type="CDD" id="cd00056">
    <property type="entry name" value="ENDO3c"/>
    <property type="match status" value="1"/>
</dbReference>
<dbReference type="Gene3D" id="3.30.310.20">
    <property type="entry name" value="DNA-3-methyladenine glycosylase AlkA, N-terminal domain"/>
    <property type="match status" value="1"/>
</dbReference>
<dbReference type="GO" id="GO:0006285">
    <property type="term" value="P:base-excision repair, AP site formation"/>
    <property type="evidence" value="ECO:0007669"/>
    <property type="project" value="TreeGrafter"/>
</dbReference>
<feature type="domain" description="HTH araC/xylS-type" evidence="10">
    <location>
        <begin position="113"/>
        <end position="217"/>
    </location>
</feature>
<keyword evidence="9" id="KW-0234">DNA repair</keyword>
<evidence type="ECO:0000256" key="6">
    <source>
        <dbReference type="ARBA" id="ARBA00023015"/>
    </source>
</evidence>
<dbReference type="Gene3D" id="1.10.340.30">
    <property type="entry name" value="Hypothetical protein, domain 2"/>
    <property type="match status" value="1"/>
</dbReference>
<accession>A0A1H4C648</accession>
<keyword evidence="4" id="KW-0808">Transferase</keyword>
<comment type="cofactor">
    <cofactor evidence="2">
        <name>Zn(2+)</name>
        <dbReference type="ChEBI" id="CHEBI:29105"/>
    </cofactor>
</comment>
<dbReference type="Gene3D" id="1.10.1670.10">
    <property type="entry name" value="Helix-hairpin-Helix base-excision DNA repair enzymes (C-terminal)"/>
    <property type="match status" value="1"/>
</dbReference>
<evidence type="ECO:0000256" key="2">
    <source>
        <dbReference type="ARBA" id="ARBA00001947"/>
    </source>
</evidence>
<dbReference type="SMART" id="SM00478">
    <property type="entry name" value="ENDO3c"/>
    <property type="match status" value="1"/>
</dbReference>
<evidence type="ECO:0000256" key="8">
    <source>
        <dbReference type="ARBA" id="ARBA00023163"/>
    </source>
</evidence>
<dbReference type="InterPro" id="IPR018060">
    <property type="entry name" value="HTH_AraC"/>
</dbReference>
<dbReference type="EC" id="3.2.2.21" evidence="3"/>
<keyword evidence="12" id="KW-1185">Reference proteome</keyword>
<dbReference type="GO" id="GO:0005737">
    <property type="term" value="C:cytoplasm"/>
    <property type="evidence" value="ECO:0007669"/>
    <property type="project" value="TreeGrafter"/>
</dbReference>
<evidence type="ECO:0000256" key="5">
    <source>
        <dbReference type="ARBA" id="ARBA00022763"/>
    </source>
</evidence>
<evidence type="ECO:0000256" key="4">
    <source>
        <dbReference type="ARBA" id="ARBA00022603"/>
    </source>
</evidence>
<dbReference type="AlphaFoldDB" id="A0A1H4C648"/>
<dbReference type="Pfam" id="PF06029">
    <property type="entry name" value="AlkA_N"/>
    <property type="match status" value="1"/>
</dbReference>
<dbReference type="GO" id="GO:0008270">
    <property type="term" value="F:zinc ion binding"/>
    <property type="evidence" value="ECO:0007669"/>
    <property type="project" value="InterPro"/>
</dbReference>
<comment type="catalytic activity">
    <reaction evidence="1">
        <text>Hydrolysis of alkylated DNA, releasing 3-methyladenine, 3-methylguanine, 7-methylguanine and 7-methyladenine.</text>
        <dbReference type="EC" id="3.2.2.21"/>
    </reaction>
</comment>
<dbReference type="GO" id="GO:0032993">
    <property type="term" value="C:protein-DNA complex"/>
    <property type="evidence" value="ECO:0007669"/>
    <property type="project" value="TreeGrafter"/>
</dbReference>
<dbReference type="Proteomes" id="UP000199002">
    <property type="component" value="Unassembled WGS sequence"/>
</dbReference>
<dbReference type="InterPro" id="IPR023170">
    <property type="entry name" value="HhH_base_excis_C"/>
</dbReference>
<dbReference type="PROSITE" id="PS01124">
    <property type="entry name" value="HTH_ARAC_FAMILY_2"/>
    <property type="match status" value="1"/>
</dbReference>
<dbReference type="GO" id="GO:0006307">
    <property type="term" value="P:DNA alkylation repair"/>
    <property type="evidence" value="ECO:0007669"/>
    <property type="project" value="TreeGrafter"/>
</dbReference>
<proteinExistence type="predicted"/>
<keyword evidence="4" id="KW-0489">Methyltransferase</keyword>
<dbReference type="InterPro" id="IPR037046">
    <property type="entry name" value="AlkA_N_sf"/>
</dbReference>
<dbReference type="InterPro" id="IPR010316">
    <property type="entry name" value="AlkA_N"/>
</dbReference>
<evidence type="ECO:0000313" key="11">
    <source>
        <dbReference type="EMBL" id="SEA55817.1"/>
    </source>
</evidence>
<name>A0A1H4C648_9BURK</name>
<dbReference type="InterPro" id="IPR004026">
    <property type="entry name" value="Ada_DNA_repair_Zn-bd"/>
</dbReference>
<dbReference type="SMART" id="SM00342">
    <property type="entry name" value="HTH_ARAC"/>
    <property type="match status" value="1"/>
</dbReference>
<dbReference type="InterPro" id="IPR009057">
    <property type="entry name" value="Homeodomain-like_sf"/>
</dbReference>
<reference evidence="12" key="1">
    <citation type="submission" date="2016-10" db="EMBL/GenBank/DDBJ databases">
        <authorList>
            <person name="Varghese N."/>
            <person name="Submissions S."/>
        </authorList>
    </citation>
    <scope>NUCLEOTIDE SEQUENCE [LARGE SCALE GENOMIC DNA]</scope>
    <source>
        <strain evidence="12">DSM 25157</strain>
    </source>
</reference>
<evidence type="ECO:0000256" key="7">
    <source>
        <dbReference type="ARBA" id="ARBA00023159"/>
    </source>
</evidence>
<dbReference type="Pfam" id="PF12833">
    <property type="entry name" value="HTH_18"/>
    <property type="match status" value="1"/>
</dbReference>
<dbReference type="Gene3D" id="1.10.10.60">
    <property type="entry name" value="Homeodomain-like"/>
    <property type="match status" value="2"/>
</dbReference>
<sequence>MAPMTLPVPRPATPADTLIDPSIDLPADDGCYRALQARDARFDGRFFTGVTSTGIYCRPVCAVRTPRRENCRFFTLAAQAERAGFRPCLRCRPELAPQALVWSVQDASGILVQQAVRLLDAPEAWSTGDERGATVARLAARLGVSDRHLRRIFEAALGVSPLQYLQTRRLLTAKQLLTDTPMPVTQVALASGFASVRRFNAAFAGHYGLNPTQLRRGGVRPAGESTDVAVATLRLAYRPPLDVPALLDFFSRRQFLGVEWAGDAATPVLRRTVRLQSQGAAGPQAHCGWLDARFDPARHQVLVQTSDSLYPVLPQVIRRVRAMLDLDAEPAAINAVLHPFFPEGDGLRVPGAFDGFELAVRAVLGQQITVAAARTLGQRLVERFGEPIATPWPELTRLFPAPAVLAQATGEALGQLGIVRQRQAAIVALAQAVDAGQLLLQGGADVATTTAALCALPGIGDWTAQYIAMRVLRWPDAFPAGDVALQKAMGVQAQPQPARAAAQASRAWQPWRSYAVVRAWAAGSHANAIK</sequence>
<dbReference type="GO" id="GO:0008168">
    <property type="term" value="F:methyltransferase activity"/>
    <property type="evidence" value="ECO:0007669"/>
    <property type="project" value="UniProtKB-KW"/>
</dbReference>
<keyword evidence="8" id="KW-0804">Transcription</keyword>
<evidence type="ECO:0000256" key="3">
    <source>
        <dbReference type="ARBA" id="ARBA00012000"/>
    </source>
</evidence>
<dbReference type="PANTHER" id="PTHR43003:SF13">
    <property type="entry name" value="DNA-3-METHYLADENINE GLYCOSYLASE 2"/>
    <property type="match status" value="1"/>
</dbReference>
<dbReference type="PANTHER" id="PTHR43003">
    <property type="entry name" value="DNA-3-METHYLADENINE GLYCOSYLASE"/>
    <property type="match status" value="1"/>
</dbReference>
<dbReference type="GO" id="GO:0043916">
    <property type="term" value="F:DNA-7-methylguanine glycosylase activity"/>
    <property type="evidence" value="ECO:0007669"/>
    <property type="project" value="TreeGrafter"/>
</dbReference>
<organism evidence="11 12">
    <name type="scientific">Acidovorax soli</name>
    <dbReference type="NCBI Taxonomy" id="592050"/>
    <lineage>
        <taxon>Bacteria</taxon>
        <taxon>Pseudomonadati</taxon>
        <taxon>Pseudomonadota</taxon>
        <taxon>Betaproteobacteria</taxon>
        <taxon>Burkholderiales</taxon>
        <taxon>Comamonadaceae</taxon>
        <taxon>Acidovorax</taxon>
    </lineage>
</organism>
<protein>
    <recommendedName>
        <fullName evidence="3">DNA-3-methyladenine glycosylase II</fullName>
        <ecNumber evidence="3">3.2.2.21</ecNumber>
    </recommendedName>
</protein>
<dbReference type="SUPFAM" id="SSF57884">
    <property type="entry name" value="Ada DNA repair protein, N-terminal domain (N-Ada 10)"/>
    <property type="match status" value="1"/>
</dbReference>
<evidence type="ECO:0000256" key="1">
    <source>
        <dbReference type="ARBA" id="ARBA00000086"/>
    </source>
</evidence>